<dbReference type="EMBL" id="KN831823">
    <property type="protein sequence ID" value="KIM35343.1"/>
    <property type="molecule type" value="Genomic_DNA"/>
</dbReference>
<evidence type="ECO:0000313" key="4">
    <source>
        <dbReference type="Proteomes" id="UP000053424"/>
    </source>
</evidence>
<protein>
    <recommendedName>
        <fullName evidence="2">Protein kinase domain-containing protein</fullName>
    </recommendedName>
</protein>
<dbReference type="AlphaFoldDB" id="A0A0C2XBL0"/>
<evidence type="ECO:0000313" key="3">
    <source>
        <dbReference type="EMBL" id="KIM35343.1"/>
    </source>
</evidence>
<keyword evidence="4" id="KW-1185">Reference proteome</keyword>
<dbReference type="PROSITE" id="PS00109">
    <property type="entry name" value="PROTEIN_KINASE_TYR"/>
    <property type="match status" value="1"/>
</dbReference>
<reference evidence="4" key="2">
    <citation type="submission" date="2015-01" db="EMBL/GenBank/DDBJ databases">
        <title>Evolutionary Origins and Diversification of the Mycorrhizal Mutualists.</title>
        <authorList>
            <consortium name="DOE Joint Genome Institute"/>
            <consortium name="Mycorrhizal Genomics Consortium"/>
            <person name="Kohler A."/>
            <person name="Kuo A."/>
            <person name="Nagy L.G."/>
            <person name="Floudas D."/>
            <person name="Copeland A."/>
            <person name="Barry K.W."/>
            <person name="Cichocki N."/>
            <person name="Veneault-Fourrey C."/>
            <person name="LaButti K."/>
            <person name="Lindquist E.A."/>
            <person name="Lipzen A."/>
            <person name="Lundell T."/>
            <person name="Morin E."/>
            <person name="Murat C."/>
            <person name="Riley R."/>
            <person name="Ohm R."/>
            <person name="Sun H."/>
            <person name="Tunlid A."/>
            <person name="Henrissat B."/>
            <person name="Grigoriev I.V."/>
            <person name="Hibbett D.S."/>
            <person name="Martin F."/>
        </authorList>
    </citation>
    <scope>NUCLEOTIDE SEQUENCE [LARGE SCALE GENOMIC DNA]</scope>
    <source>
        <strain evidence="4">h7</strain>
    </source>
</reference>
<dbReference type="OrthoDB" id="2687876at2759"/>
<evidence type="ECO:0000259" key="2">
    <source>
        <dbReference type="PROSITE" id="PS50011"/>
    </source>
</evidence>
<dbReference type="InterPro" id="IPR008266">
    <property type="entry name" value="Tyr_kinase_AS"/>
</dbReference>
<accession>A0A0C2XBL0</accession>
<dbReference type="GO" id="GO:0004672">
    <property type="term" value="F:protein kinase activity"/>
    <property type="evidence" value="ECO:0007669"/>
    <property type="project" value="InterPro"/>
</dbReference>
<feature type="region of interest" description="Disordered" evidence="1">
    <location>
        <begin position="382"/>
        <end position="418"/>
    </location>
</feature>
<gene>
    <name evidence="3" type="ORF">M413DRAFT_32590</name>
</gene>
<dbReference type="InterPro" id="IPR000719">
    <property type="entry name" value="Prot_kinase_dom"/>
</dbReference>
<sequence>MSTTSVLLADETGFHPALEKFFDMKYPTTLVDGTSILSPKTSQPLEFPDRHLDPFLSIKYVKPMGFSISEYLSEFCEAEVMDFVRNKQPLRTGRGFRVGRVPGQKTLSSAYEVGTYYVQNIGERAAGFPSRLYLRPSDEDWNSFIAISPPAPMFPGVQEETFKKSTTVYLFDEEEMCRFRPPPNDELVSEMKRLGDKYSQLAVYEFYDFSETARRLLEDMGRQEGFEWTTSGTGGYIMDIAPRELPPDGTEGIWSKISSTQSGKKPKGKERRLTTTLTKRTNARLRMENIVRAAARKGTRGKPYTPVAKDFLQKAWIRAVEVDATFLVFHCGKAERIGFRHRETQTLYLSEIIDPSVIEKYAKIQTGLHLAIAKDVLERDVLSSTKKRPAEPTDAESSSKRRRTTHETDDDSNPSGELLAKSLGSRNLALISLDQGLYRSPVPSSFVRVESTWDPVHHTDVDKELRRKARYSSSEYFTLILGDPMGSGAVGLVYKASATFRSGSKSFAHARLAVKLAFLERQRALLRHEYAMYKLLASRGITENILPVYGLFQDAETGILGLAMEYGGESVTCRKSEKTRQVSFTKQERTTIMNAFHQLHGVGILHGDIRLNNILLHSSGAVYVIDLDQAKVDPEKKQLKKEMDELALLLSNGDNAGDPDTN</sequence>
<proteinExistence type="predicted"/>
<dbReference type="Pfam" id="PF00069">
    <property type="entry name" value="Pkinase"/>
    <property type="match status" value="1"/>
</dbReference>
<dbReference type="Proteomes" id="UP000053424">
    <property type="component" value="Unassembled WGS sequence"/>
</dbReference>
<dbReference type="HOGENOM" id="CLU_004236_1_0_1"/>
<name>A0A0C2XBL0_HEBCY</name>
<organism evidence="3 4">
    <name type="scientific">Hebeloma cylindrosporum</name>
    <dbReference type="NCBI Taxonomy" id="76867"/>
    <lineage>
        <taxon>Eukaryota</taxon>
        <taxon>Fungi</taxon>
        <taxon>Dikarya</taxon>
        <taxon>Basidiomycota</taxon>
        <taxon>Agaricomycotina</taxon>
        <taxon>Agaricomycetes</taxon>
        <taxon>Agaricomycetidae</taxon>
        <taxon>Agaricales</taxon>
        <taxon>Agaricineae</taxon>
        <taxon>Hymenogastraceae</taxon>
        <taxon>Hebeloma</taxon>
    </lineage>
</organism>
<evidence type="ECO:0000256" key="1">
    <source>
        <dbReference type="SAM" id="MobiDB-lite"/>
    </source>
</evidence>
<feature type="domain" description="Protein kinase" evidence="2">
    <location>
        <begin position="479"/>
        <end position="662"/>
    </location>
</feature>
<feature type="region of interest" description="Disordered" evidence="1">
    <location>
        <begin position="249"/>
        <end position="270"/>
    </location>
</feature>
<dbReference type="SUPFAM" id="SSF56112">
    <property type="entry name" value="Protein kinase-like (PK-like)"/>
    <property type="match status" value="1"/>
</dbReference>
<dbReference type="InterPro" id="IPR011009">
    <property type="entry name" value="Kinase-like_dom_sf"/>
</dbReference>
<dbReference type="InterPro" id="IPR052396">
    <property type="entry name" value="Meiotic_Drive_Suppr_Kinase"/>
</dbReference>
<dbReference type="PROSITE" id="PS50011">
    <property type="entry name" value="PROTEIN_KINASE_DOM"/>
    <property type="match status" value="1"/>
</dbReference>
<dbReference type="GO" id="GO:0005524">
    <property type="term" value="F:ATP binding"/>
    <property type="evidence" value="ECO:0007669"/>
    <property type="project" value="InterPro"/>
</dbReference>
<dbReference type="STRING" id="686832.A0A0C2XBL0"/>
<dbReference type="PANTHER" id="PTHR37171">
    <property type="entry name" value="SERINE/THREONINE-PROTEIN KINASE YRZF-RELATED"/>
    <property type="match status" value="1"/>
</dbReference>
<dbReference type="Gene3D" id="1.10.510.10">
    <property type="entry name" value="Transferase(Phosphotransferase) domain 1"/>
    <property type="match status" value="1"/>
</dbReference>
<dbReference type="PANTHER" id="PTHR37171:SF1">
    <property type="entry name" value="SERINE_THREONINE-PROTEIN KINASE YRZF-RELATED"/>
    <property type="match status" value="1"/>
</dbReference>
<reference evidence="3 4" key="1">
    <citation type="submission" date="2014-04" db="EMBL/GenBank/DDBJ databases">
        <authorList>
            <consortium name="DOE Joint Genome Institute"/>
            <person name="Kuo A."/>
            <person name="Gay G."/>
            <person name="Dore J."/>
            <person name="Kohler A."/>
            <person name="Nagy L.G."/>
            <person name="Floudas D."/>
            <person name="Copeland A."/>
            <person name="Barry K.W."/>
            <person name="Cichocki N."/>
            <person name="Veneault-Fourrey C."/>
            <person name="LaButti K."/>
            <person name="Lindquist E.A."/>
            <person name="Lipzen A."/>
            <person name="Lundell T."/>
            <person name="Morin E."/>
            <person name="Murat C."/>
            <person name="Sun H."/>
            <person name="Tunlid A."/>
            <person name="Henrissat B."/>
            <person name="Grigoriev I.V."/>
            <person name="Hibbett D.S."/>
            <person name="Martin F."/>
            <person name="Nordberg H.P."/>
            <person name="Cantor M.N."/>
            <person name="Hua S.X."/>
        </authorList>
    </citation>
    <scope>NUCLEOTIDE SEQUENCE [LARGE SCALE GENOMIC DNA]</scope>
    <source>
        <strain evidence="4">h7</strain>
    </source>
</reference>